<keyword evidence="6" id="KW-1185">Reference proteome</keyword>
<feature type="domain" description="Molybdopterin dehydrogenase FAD-binding" evidence="4">
    <location>
        <begin position="40"/>
        <end position="148"/>
    </location>
</feature>
<dbReference type="Gene3D" id="3.30.390.50">
    <property type="entry name" value="CO dehydrogenase flavoprotein, C-terminal domain"/>
    <property type="match status" value="1"/>
</dbReference>
<dbReference type="GO" id="GO:0050660">
    <property type="term" value="F:flavin adenine dinucleotide binding"/>
    <property type="evidence" value="ECO:0007669"/>
    <property type="project" value="InterPro"/>
</dbReference>
<dbReference type="PANTHER" id="PTHR42659">
    <property type="entry name" value="XANTHINE DEHYDROGENASE SUBUNIT C-RELATED"/>
    <property type="match status" value="1"/>
</dbReference>
<dbReference type="OrthoDB" id="9814706at2"/>
<dbReference type="InterPro" id="IPR002346">
    <property type="entry name" value="Mopterin_DH_FAD-bd"/>
</dbReference>
<dbReference type="Pfam" id="PF00941">
    <property type="entry name" value="FAD_binding_5"/>
    <property type="match status" value="1"/>
</dbReference>
<dbReference type="Gene3D" id="3.30.465.10">
    <property type="match status" value="1"/>
</dbReference>
<keyword evidence="2" id="KW-0274">FAD</keyword>
<dbReference type="GO" id="GO:0016491">
    <property type="term" value="F:oxidoreductase activity"/>
    <property type="evidence" value="ECO:0007669"/>
    <property type="project" value="UniProtKB-KW"/>
</dbReference>
<dbReference type="InterPro" id="IPR051312">
    <property type="entry name" value="Diverse_Substr_Oxidored"/>
</dbReference>
<dbReference type="SUPFAM" id="SSF55447">
    <property type="entry name" value="CO dehydrogenase flavoprotein C-terminal domain-like"/>
    <property type="match status" value="1"/>
</dbReference>
<protein>
    <recommendedName>
        <fullName evidence="4">Molybdopterin dehydrogenase FAD-binding domain-containing protein</fullName>
    </recommendedName>
</protein>
<evidence type="ECO:0000256" key="2">
    <source>
        <dbReference type="ARBA" id="ARBA00022827"/>
    </source>
</evidence>
<keyword evidence="3" id="KW-0560">Oxidoreductase</keyword>
<evidence type="ECO:0000313" key="5">
    <source>
        <dbReference type="EMBL" id="TDB64020.1"/>
    </source>
</evidence>
<comment type="caution">
    <text evidence="5">The sequence shown here is derived from an EMBL/GenBank/DDBJ whole genome shotgun (WGS) entry which is preliminary data.</text>
</comment>
<proteinExistence type="predicted"/>
<gene>
    <name evidence="5" type="ORF">EZE20_13830</name>
</gene>
<dbReference type="InterPro" id="IPR016169">
    <property type="entry name" value="FAD-bd_PCMH_sub2"/>
</dbReference>
<reference evidence="5 6" key="1">
    <citation type="submission" date="2019-02" db="EMBL/GenBank/DDBJ databases">
        <title>Arundinibacter roseus gen. nov., sp. nov., a new member of the family Cytophagaceae.</title>
        <authorList>
            <person name="Szuroczki S."/>
            <person name="Khayer B."/>
            <person name="Sproer C."/>
            <person name="Toumi M."/>
            <person name="Szabo A."/>
            <person name="Felfoldi T."/>
            <person name="Schumann P."/>
            <person name="Toth E."/>
        </authorList>
    </citation>
    <scope>NUCLEOTIDE SEQUENCE [LARGE SCALE GENOMIC DNA]</scope>
    <source>
        <strain evidence="5 6">DMA-k-7a</strain>
    </source>
</reference>
<dbReference type="AlphaFoldDB" id="A0A4R4K8U0"/>
<evidence type="ECO:0000256" key="3">
    <source>
        <dbReference type="ARBA" id="ARBA00023002"/>
    </source>
</evidence>
<dbReference type="SUPFAM" id="SSF56176">
    <property type="entry name" value="FAD-binding/transporter-associated domain-like"/>
    <property type="match status" value="1"/>
</dbReference>
<dbReference type="Proteomes" id="UP000295706">
    <property type="component" value="Unassembled WGS sequence"/>
</dbReference>
<evidence type="ECO:0000256" key="1">
    <source>
        <dbReference type="ARBA" id="ARBA00022630"/>
    </source>
</evidence>
<evidence type="ECO:0000259" key="4">
    <source>
        <dbReference type="Pfam" id="PF00941"/>
    </source>
</evidence>
<keyword evidence="1" id="KW-0285">Flavoprotein</keyword>
<dbReference type="EMBL" id="SMJU01000008">
    <property type="protein sequence ID" value="TDB64020.1"/>
    <property type="molecule type" value="Genomic_DNA"/>
</dbReference>
<dbReference type="PANTHER" id="PTHR42659:SF2">
    <property type="entry name" value="XANTHINE DEHYDROGENASE SUBUNIT C-RELATED"/>
    <property type="match status" value="1"/>
</dbReference>
<accession>A0A4R4K8U0</accession>
<organism evidence="5 6">
    <name type="scientific">Arundinibacter roseus</name>
    <dbReference type="NCBI Taxonomy" id="2070510"/>
    <lineage>
        <taxon>Bacteria</taxon>
        <taxon>Pseudomonadati</taxon>
        <taxon>Bacteroidota</taxon>
        <taxon>Cytophagia</taxon>
        <taxon>Cytophagales</taxon>
        <taxon>Spirosomataceae</taxon>
        <taxon>Arundinibacter</taxon>
    </lineage>
</organism>
<evidence type="ECO:0000313" key="6">
    <source>
        <dbReference type="Proteomes" id="UP000295706"/>
    </source>
</evidence>
<name>A0A4R4K8U0_9BACT</name>
<dbReference type="RefSeq" id="WP_132118611.1">
    <property type="nucleotide sequence ID" value="NZ_SMJU01000008.1"/>
</dbReference>
<sequence>MSTSTSFNPYESAGMPAFHLLPPLAMEPPQNFHSYPLSGFDAVIEKDGGLLIGASTTFETLFKNPLVREYTALYMALKTSTSPVCRRDKTLGRVLYQDREAQGLAAALMAFDATLFVLGPRGERVISLIDYLTLENTPLTPGETVRHFFVSGEARQSSVYQSVDYLRTGQPLCGVATWASRQNDVLEQVRIVLSGCTPVPIPLRRVSASLCGKECSTEQIEAATRKLGEERLMLYNPSITIGSHLFNLAKTLIKRAVLTL</sequence>
<dbReference type="InterPro" id="IPR036683">
    <property type="entry name" value="CO_DH_flav_C_dom_sf"/>
</dbReference>
<dbReference type="InterPro" id="IPR036318">
    <property type="entry name" value="FAD-bd_PCMH-like_sf"/>
</dbReference>